<dbReference type="Proteomes" id="UP000810130">
    <property type="component" value="Unassembled WGS sequence"/>
</dbReference>
<dbReference type="RefSeq" id="WP_038907936.1">
    <property type="nucleotide sequence ID" value="NZ_CM001972.1"/>
</dbReference>
<reference evidence="2 4" key="1">
    <citation type="submission" date="2021-04" db="EMBL/GenBank/DDBJ databases">
        <title>Genomic and host-range diversity within the Dickeya zeae complex, identification of D. zeae and D. oryzae members, proposal of two novel subspecies D. zeae subsp. zeae subsp. nov. and D. zeae subsp. dombae subsp. nov.</title>
        <authorList>
            <person name="Van Gijsegem F."/>
            <person name="Hugouvieux-Cotte-Pattat N."/>
        </authorList>
    </citation>
    <scope>NUCLEOTIDE SEQUENCE [LARGE SCALE GENOMIC DNA]</scope>
    <source>
        <strain evidence="2 4">FVG03</strain>
    </source>
</reference>
<dbReference type="GeneID" id="302582151"/>
<dbReference type="InterPro" id="IPR024311">
    <property type="entry name" value="Lipocalin-like"/>
</dbReference>
<evidence type="ECO:0000259" key="1">
    <source>
        <dbReference type="Pfam" id="PF13924"/>
    </source>
</evidence>
<name>A0AB39II85_9GAMM</name>
<protein>
    <submittedName>
        <fullName evidence="3">Lipocalin-like domain-containing protein</fullName>
    </submittedName>
</protein>
<accession>A0AB39II85</accession>
<proteinExistence type="predicted"/>
<organism evidence="3">
    <name type="scientific">Dickeya oryzae</name>
    <dbReference type="NCBI Taxonomy" id="1240404"/>
    <lineage>
        <taxon>Bacteria</taxon>
        <taxon>Pseudomonadati</taxon>
        <taxon>Pseudomonadota</taxon>
        <taxon>Gammaproteobacteria</taxon>
        <taxon>Enterobacterales</taxon>
        <taxon>Pectobacteriaceae</taxon>
        <taxon>Dickeya</taxon>
    </lineage>
</organism>
<feature type="domain" description="Lipocalin-like" evidence="1">
    <location>
        <begin position="11"/>
        <end position="149"/>
    </location>
</feature>
<keyword evidence="4" id="KW-1185">Reference proteome</keyword>
<gene>
    <name evidence="2" type="ORF">J8657_15935</name>
    <name evidence="3" type="ORF">LF929_010735</name>
</gene>
<dbReference type="AlphaFoldDB" id="A0AB39II85"/>
<evidence type="ECO:0000313" key="4">
    <source>
        <dbReference type="Proteomes" id="UP000810130"/>
    </source>
</evidence>
<reference evidence="3" key="2">
    <citation type="submission" date="2024-07" db="EMBL/GenBank/DDBJ databases">
        <authorList>
            <person name="Pedron J."/>
        </authorList>
    </citation>
    <scope>NUCLEOTIDE SEQUENCE</scope>
    <source>
        <strain evidence="3">A003-S1-M15</strain>
    </source>
</reference>
<evidence type="ECO:0000313" key="3">
    <source>
        <dbReference type="EMBL" id="XDL22788.1"/>
    </source>
</evidence>
<dbReference type="EMBL" id="CP162670">
    <property type="protein sequence ID" value="XDL22788.1"/>
    <property type="molecule type" value="Genomic_DNA"/>
</dbReference>
<evidence type="ECO:0000313" key="2">
    <source>
        <dbReference type="EMBL" id="MBP2859090.1"/>
    </source>
</evidence>
<dbReference type="EMBL" id="JAGJWX010000025">
    <property type="protein sequence ID" value="MBP2859090.1"/>
    <property type="molecule type" value="Genomic_DNA"/>
</dbReference>
<sequence>MSAKTLREKLIGTWLLEQFIDVLNDGTVIHTLGESARGYISYNEDNWVSVQIMSGDRTLFDNPDITGGTPAQLAQAATTYFAYAGNFVTDDIQHQVTHHLHYCLIPNWVGSQQLRHVEFSEHDKVMTLKSDPMVFDGVTHNPALRWRRIHY</sequence>
<dbReference type="Pfam" id="PF13924">
    <property type="entry name" value="Lipocalin_5"/>
    <property type="match status" value="1"/>
</dbReference>